<feature type="domain" description="YdbS-like PH" evidence="2">
    <location>
        <begin position="146"/>
        <end position="222"/>
    </location>
</feature>
<dbReference type="AlphaFoldDB" id="A0A2U2MSN7"/>
<proteinExistence type="predicted"/>
<protein>
    <recommendedName>
        <fullName evidence="2">YdbS-like PH domain-containing protein</fullName>
    </recommendedName>
</protein>
<keyword evidence="1" id="KW-1133">Transmembrane helix</keyword>
<evidence type="ECO:0000313" key="4">
    <source>
        <dbReference type="Proteomes" id="UP000245753"/>
    </source>
</evidence>
<dbReference type="Proteomes" id="UP000245753">
    <property type="component" value="Unassembled WGS sequence"/>
</dbReference>
<dbReference type="EMBL" id="QFFN01000011">
    <property type="protein sequence ID" value="PWG59852.1"/>
    <property type="molecule type" value="Genomic_DNA"/>
</dbReference>
<gene>
    <name evidence="3" type="ORF">DF200_05360</name>
</gene>
<dbReference type="PANTHER" id="PTHR34473:SF2">
    <property type="entry name" value="UPF0699 TRANSMEMBRANE PROTEIN YDBT"/>
    <property type="match status" value="1"/>
</dbReference>
<accession>A0A2U2MSN7</accession>
<evidence type="ECO:0000313" key="3">
    <source>
        <dbReference type="EMBL" id="PWG59852.1"/>
    </source>
</evidence>
<organism evidence="3 4">
    <name type="scientific">Bifidobacterium catulorum</name>
    <dbReference type="NCBI Taxonomy" id="1630173"/>
    <lineage>
        <taxon>Bacteria</taxon>
        <taxon>Bacillati</taxon>
        <taxon>Actinomycetota</taxon>
        <taxon>Actinomycetes</taxon>
        <taxon>Bifidobacteriales</taxon>
        <taxon>Bifidobacteriaceae</taxon>
        <taxon>Bifidobacterium</taxon>
    </lineage>
</organism>
<evidence type="ECO:0000256" key="1">
    <source>
        <dbReference type="SAM" id="Phobius"/>
    </source>
</evidence>
<keyword evidence="1" id="KW-0472">Membrane</keyword>
<dbReference type="Pfam" id="PF03703">
    <property type="entry name" value="bPH_2"/>
    <property type="match status" value="1"/>
</dbReference>
<keyword evidence="4" id="KW-1185">Reference proteome</keyword>
<feature type="transmembrane region" description="Helical" evidence="1">
    <location>
        <begin position="115"/>
        <end position="136"/>
    </location>
</feature>
<feature type="transmembrane region" description="Helical" evidence="1">
    <location>
        <begin position="88"/>
        <end position="109"/>
    </location>
</feature>
<name>A0A2U2MSN7_9BIFI</name>
<keyword evidence="1" id="KW-0812">Transmembrane</keyword>
<evidence type="ECO:0000259" key="2">
    <source>
        <dbReference type="Pfam" id="PF03703"/>
    </source>
</evidence>
<dbReference type="InterPro" id="IPR005182">
    <property type="entry name" value="YdbS-like_PH"/>
</dbReference>
<sequence>MGGETGQRAVDVEEHGLDLLRHGKLLRRMRRDQLTNGARCARGRIPGRTHRTVTLDMTKEDSMRGTPDDGRGAERRWSSLPAAVKRVWLLRAVARDGGGIALCATAAVICRFAGWWTFWHCLVLAIAAAALLLDLLTRPLRTTYSYAFNRYSIGKHDVMLHKGWLLRDTTTIPYNRVQHVETKQGPLLRRFGLTAVEIHTAVGEHEIAALENADAAGIVEQISARVLASKDDV</sequence>
<dbReference type="PANTHER" id="PTHR34473">
    <property type="entry name" value="UPF0699 TRANSMEMBRANE PROTEIN YDBS"/>
    <property type="match status" value="1"/>
</dbReference>
<reference evidence="3 4" key="1">
    <citation type="journal article" date="2018" name="Int. J. Syst. Evol. Microbiol.">
        <title>Bifidobacterium catulorum sp. nov., a novel taxon from the faeces of the baby common marmoset (Callithrix jacchus).</title>
        <authorList>
            <person name="Modesto M."/>
            <person name="Michelini S."/>
            <person name="Oki K."/>
            <person name="Biavati B."/>
            <person name="Watanabe K."/>
            <person name="Mattarelli P."/>
        </authorList>
    </citation>
    <scope>NUCLEOTIDE SEQUENCE [LARGE SCALE GENOMIC DNA]</scope>
    <source>
        <strain evidence="3 4">MRM 8.19</strain>
    </source>
</reference>
<comment type="caution">
    <text evidence="3">The sequence shown here is derived from an EMBL/GenBank/DDBJ whole genome shotgun (WGS) entry which is preliminary data.</text>
</comment>